<dbReference type="EMBL" id="QKZV01000001">
    <property type="protein sequence ID" value="PZX65804.1"/>
    <property type="molecule type" value="Genomic_DNA"/>
</dbReference>
<accession>A0A2W7RZV3</accession>
<proteinExistence type="predicted"/>
<feature type="chain" id="PRO_5016040237" evidence="1">
    <location>
        <begin position="23"/>
        <end position="507"/>
    </location>
</feature>
<dbReference type="Gene3D" id="2.40.128.600">
    <property type="match status" value="1"/>
</dbReference>
<keyword evidence="1" id="KW-0732">Signal</keyword>
<protein>
    <submittedName>
        <fullName evidence="4">CubicO group peptidase (Beta-lactamase class C family)</fullName>
    </submittedName>
</protein>
<dbReference type="Gene3D" id="3.40.710.10">
    <property type="entry name" value="DD-peptidase/beta-lactamase superfamily"/>
    <property type="match status" value="1"/>
</dbReference>
<organism evidence="4 5">
    <name type="scientific">Hydrotalea sandarakina</name>
    <dbReference type="NCBI Taxonomy" id="1004304"/>
    <lineage>
        <taxon>Bacteria</taxon>
        <taxon>Pseudomonadati</taxon>
        <taxon>Bacteroidota</taxon>
        <taxon>Chitinophagia</taxon>
        <taxon>Chitinophagales</taxon>
        <taxon>Chitinophagaceae</taxon>
        <taxon>Hydrotalea</taxon>
    </lineage>
</organism>
<dbReference type="PANTHER" id="PTHR46825">
    <property type="entry name" value="D-ALANYL-D-ALANINE-CARBOXYPEPTIDASE/ENDOPEPTIDASE AMPH"/>
    <property type="match status" value="1"/>
</dbReference>
<name>A0A2W7RZV3_9BACT</name>
<dbReference type="OrthoDB" id="1522765at2"/>
<comment type="caution">
    <text evidence="4">The sequence shown here is derived from an EMBL/GenBank/DDBJ whole genome shotgun (WGS) entry which is preliminary data.</text>
</comment>
<dbReference type="SUPFAM" id="SSF56601">
    <property type="entry name" value="beta-lactamase/transpeptidase-like"/>
    <property type="match status" value="1"/>
</dbReference>
<evidence type="ECO:0000256" key="1">
    <source>
        <dbReference type="SAM" id="SignalP"/>
    </source>
</evidence>
<evidence type="ECO:0000259" key="3">
    <source>
        <dbReference type="Pfam" id="PF11954"/>
    </source>
</evidence>
<evidence type="ECO:0000313" key="4">
    <source>
        <dbReference type="EMBL" id="PZX65804.1"/>
    </source>
</evidence>
<dbReference type="InterPro" id="IPR021860">
    <property type="entry name" value="Peptidase_S12_Pab87-rel_C"/>
</dbReference>
<dbReference type="Pfam" id="PF11954">
    <property type="entry name" value="DUF3471"/>
    <property type="match status" value="1"/>
</dbReference>
<feature type="signal peptide" evidence="1">
    <location>
        <begin position="1"/>
        <end position="22"/>
    </location>
</feature>
<dbReference type="RefSeq" id="WP_111293259.1">
    <property type="nucleotide sequence ID" value="NZ_QKZV01000001.1"/>
</dbReference>
<dbReference type="Pfam" id="PF00144">
    <property type="entry name" value="Beta-lactamase"/>
    <property type="match status" value="1"/>
</dbReference>
<keyword evidence="5" id="KW-1185">Reference proteome</keyword>
<dbReference type="AlphaFoldDB" id="A0A2W7RZV3"/>
<dbReference type="Proteomes" id="UP000249720">
    <property type="component" value="Unassembled WGS sequence"/>
</dbReference>
<evidence type="ECO:0000313" key="5">
    <source>
        <dbReference type="Proteomes" id="UP000249720"/>
    </source>
</evidence>
<dbReference type="InterPro" id="IPR012338">
    <property type="entry name" value="Beta-lactam/transpept-like"/>
</dbReference>
<sequence>MHQLKLILSGCVLVFSLSILQAQPTFIKDSLNNYIINGMHNWNIPGLSIAIIKDGKTVVMKGYGVANTTTNEPVNENTLFMIASNSKLFTATALSQLAYDHKLSLNDKIIKYFPDFQLYDTAVTKMVTIRDMLSHHLGTKTFQGDFSFWDSKNSRQQIMYKMRYLKPSGTFRQDYGYCNSCFLTAGEIIPKVTGKPWEVYVYDSLIQPLGMTHTHTLGYNMSSMPNVATPYTTAFTGKLTAIPFDQVDNLAPAGSLVSCVADLAKWLTMQLDSGKYQGKQIVPWEVLRTTREMATIISSSKRGDSHFSGYGLGIFETDYHGKQVFWHTGGAFGFVTNTCFVPELNLGITILTNQDNQEFYELLRYQILNAYLNVPYENLSNIALPGFKDEQEYEIKKITAWKERFKDNAPPLPIKMYTGTFENKLYGTITITAQPNTQGTLHVQFNSHNNLTATLQYLDNDEWLLTYSNPAFGIFTTSFLTKNNMVTGISIKASDFVEYDPYLFTRK</sequence>
<dbReference type="PANTHER" id="PTHR46825:SF15">
    <property type="entry name" value="BETA-LACTAMASE-RELATED DOMAIN-CONTAINING PROTEIN"/>
    <property type="match status" value="1"/>
</dbReference>
<gene>
    <name evidence="4" type="ORF">LX80_00297</name>
</gene>
<feature type="domain" description="Peptidase S12 Pab87-related C-terminal" evidence="3">
    <location>
        <begin position="406"/>
        <end position="495"/>
    </location>
</feature>
<dbReference type="InterPro" id="IPR050491">
    <property type="entry name" value="AmpC-like"/>
</dbReference>
<dbReference type="InterPro" id="IPR001466">
    <property type="entry name" value="Beta-lactam-related"/>
</dbReference>
<feature type="domain" description="Beta-lactamase-related" evidence="2">
    <location>
        <begin position="32"/>
        <end position="368"/>
    </location>
</feature>
<evidence type="ECO:0000259" key="2">
    <source>
        <dbReference type="Pfam" id="PF00144"/>
    </source>
</evidence>
<reference evidence="4 5" key="1">
    <citation type="submission" date="2018-06" db="EMBL/GenBank/DDBJ databases">
        <title>Genomic Encyclopedia of Archaeal and Bacterial Type Strains, Phase II (KMG-II): from individual species to whole genera.</title>
        <authorList>
            <person name="Goeker M."/>
        </authorList>
    </citation>
    <scope>NUCLEOTIDE SEQUENCE [LARGE SCALE GENOMIC DNA]</scope>
    <source>
        <strain evidence="4 5">DSM 23241</strain>
    </source>
</reference>